<accession>A0A0U5G401</accession>
<reference evidence="2" key="1">
    <citation type="journal article" date="2016" name="Genome Announc.">
        <title>Draft genome sequences of fungus Aspergillus calidoustus.</title>
        <authorList>
            <person name="Horn F."/>
            <person name="Linde J."/>
            <person name="Mattern D.J."/>
            <person name="Walther G."/>
            <person name="Guthke R."/>
            <person name="Scherlach K."/>
            <person name="Martin K."/>
            <person name="Brakhage A.A."/>
            <person name="Petzke L."/>
            <person name="Valiante V."/>
        </authorList>
    </citation>
    <scope>NUCLEOTIDE SEQUENCE [LARGE SCALE GENOMIC DNA]</scope>
    <source>
        <strain evidence="2">SF006504</strain>
    </source>
</reference>
<sequence>MAANELYRRISLDTEGYEEILEKAKELDARFHGSNVEIDHRWTTHNAKLIEGHPTDRLIVFRPQKSSKLLGCIRVYEAETTVGKTTKLWDVFEVEGTYIGKIPKDCPFEAMLVEVKLITLNDHAN</sequence>
<evidence type="ECO:0000313" key="2">
    <source>
        <dbReference type="Proteomes" id="UP000054771"/>
    </source>
</evidence>
<dbReference type="OrthoDB" id="5145117at2759"/>
<organism evidence="1 2">
    <name type="scientific">Aspergillus calidoustus</name>
    <dbReference type="NCBI Taxonomy" id="454130"/>
    <lineage>
        <taxon>Eukaryota</taxon>
        <taxon>Fungi</taxon>
        <taxon>Dikarya</taxon>
        <taxon>Ascomycota</taxon>
        <taxon>Pezizomycotina</taxon>
        <taxon>Eurotiomycetes</taxon>
        <taxon>Eurotiomycetidae</taxon>
        <taxon>Eurotiales</taxon>
        <taxon>Aspergillaceae</taxon>
        <taxon>Aspergillus</taxon>
        <taxon>Aspergillus subgen. Nidulantes</taxon>
    </lineage>
</organism>
<proteinExistence type="predicted"/>
<dbReference type="Proteomes" id="UP000054771">
    <property type="component" value="Unassembled WGS sequence"/>
</dbReference>
<dbReference type="OMA" id="LGCIRVY"/>
<dbReference type="EMBL" id="CDMC01000005">
    <property type="protein sequence ID" value="CEL06323.1"/>
    <property type="molecule type" value="Genomic_DNA"/>
</dbReference>
<gene>
    <name evidence="1" type="ORF">ASPCAL07429</name>
</gene>
<dbReference type="AlphaFoldDB" id="A0A0U5G401"/>
<keyword evidence="2" id="KW-1185">Reference proteome</keyword>
<protein>
    <submittedName>
        <fullName evidence="1">Uncharacterized protein</fullName>
    </submittedName>
</protein>
<name>A0A0U5G401_ASPCI</name>
<evidence type="ECO:0000313" key="1">
    <source>
        <dbReference type="EMBL" id="CEL06323.1"/>
    </source>
</evidence>